<gene>
    <name evidence="1" type="ORF">I79_007886</name>
</gene>
<proteinExistence type="predicted"/>
<name>G3HBT6_CRIGR</name>
<accession>G3HBT6</accession>
<evidence type="ECO:0000313" key="2">
    <source>
        <dbReference type="Proteomes" id="UP000001075"/>
    </source>
</evidence>
<protein>
    <submittedName>
        <fullName evidence="1">Uncharacterized protein</fullName>
    </submittedName>
</protein>
<dbReference type="EMBL" id="JH000273">
    <property type="protein sequence ID" value="EGW04374.1"/>
    <property type="molecule type" value="Genomic_DNA"/>
</dbReference>
<evidence type="ECO:0000313" key="1">
    <source>
        <dbReference type="EMBL" id="EGW04374.1"/>
    </source>
</evidence>
<dbReference type="InParanoid" id="G3HBT6"/>
<dbReference type="AlphaFoldDB" id="G3HBT6"/>
<sequence length="59" mass="6217">MGTTGPGGGSLWPPGTLGARTPYRHPPYRVLGLGLLPLPQRTLFCDFLGPHPLNIGAHS</sequence>
<organism evidence="1 2">
    <name type="scientific">Cricetulus griseus</name>
    <name type="common">Chinese hamster</name>
    <name type="synonym">Cricetulus barabensis griseus</name>
    <dbReference type="NCBI Taxonomy" id="10029"/>
    <lineage>
        <taxon>Eukaryota</taxon>
        <taxon>Metazoa</taxon>
        <taxon>Chordata</taxon>
        <taxon>Craniata</taxon>
        <taxon>Vertebrata</taxon>
        <taxon>Euteleostomi</taxon>
        <taxon>Mammalia</taxon>
        <taxon>Eutheria</taxon>
        <taxon>Euarchontoglires</taxon>
        <taxon>Glires</taxon>
        <taxon>Rodentia</taxon>
        <taxon>Myomorpha</taxon>
        <taxon>Muroidea</taxon>
        <taxon>Cricetidae</taxon>
        <taxon>Cricetinae</taxon>
        <taxon>Cricetulus</taxon>
    </lineage>
</organism>
<reference evidence="2" key="1">
    <citation type="journal article" date="2011" name="Nat. Biotechnol.">
        <title>The genomic sequence of the Chinese hamster ovary (CHO)-K1 cell line.</title>
        <authorList>
            <person name="Xu X."/>
            <person name="Nagarajan H."/>
            <person name="Lewis N.E."/>
            <person name="Pan S."/>
            <person name="Cai Z."/>
            <person name="Liu X."/>
            <person name="Chen W."/>
            <person name="Xie M."/>
            <person name="Wang W."/>
            <person name="Hammond S."/>
            <person name="Andersen M.R."/>
            <person name="Neff N."/>
            <person name="Passarelli B."/>
            <person name="Koh W."/>
            <person name="Fan H.C."/>
            <person name="Wang J."/>
            <person name="Gui Y."/>
            <person name="Lee K.H."/>
            <person name="Betenbaugh M.J."/>
            <person name="Quake S.R."/>
            <person name="Famili I."/>
            <person name="Palsson B.O."/>
            <person name="Wang J."/>
        </authorList>
    </citation>
    <scope>NUCLEOTIDE SEQUENCE [LARGE SCALE GENOMIC DNA]</scope>
    <source>
        <strain evidence="2">CHO K1 cell line</strain>
    </source>
</reference>
<dbReference type="Proteomes" id="UP000001075">
    <property type="component" value="Unassembled WGS sequence"/>
</dbReference>